<feature type="non-terminal residue" evidence="1">
    <location>
        <position position="246"/>
    </location>
</feature>
<gene>
    <name evidence="1" type="ORF">TMI583_LOCUS47057</name>
</gene>
<dbReference type="EMBL" id="CAJOBA010089613">
    <property type="protein sequence ID" value="CAF4478697.1"/>
    <property type="molecule type" value="Genomic_DNA"/>
</dbReference>
<reference evidence="1" key="1">
    <citation type="submission" date="2021-02" db="EMBL/GenBank/DDBJ databases">
        <authorList>
            <person name="Nowell W R."/>
        </authorList>
    </citation>
    <scope>NUCLEOTIDE SEQUENCE</scope>
</reference>
<evidence type="ECO:0000313" key="2">
    <source>
        <dbReference type="Proteomes" id="UP000682733"/>
    </source>
</evidence>
<accession>A0A8S2X6I7</accession>
<protein>
    <submittedName>
        <fullName evidence="1">Uncharacterized protein</fullName>
    </submittedName>
</protein>
<dbReference type="Proteomes" id="UP000682733">
    <property type="component" value="Unassembled WGS sequence"/>
</dbReference>
<name>A0A8S2X6I7_9BILA</name>
<evidence type="ECO:0000313" key="1">
    <source>
        <dbReference type="EMBL" id="CAF4478697.1"/>
    </source>
</evidence>
<sequence>DILDYMEALSGEKFQMIIFRDLPNQNAEDFLLKIQNFAKQSQSKLSQKLHVCALPNISSTNDRNVKIAVETLRRNILTQIKEEINTFIGKDGVIVNLQKLLKKDYVDYLKTMDDIIQPLKKSLLQKNEHQREQNFPLYLKFRELCKLRQKLKKIDFYGSESESMFEVNSQLFKLENELDPNTKTLSPMKCGYVFDLFIDILKSKNMLMSLDLLASELKSELTNLGGDKLAGDLSIENSFLSLEVLW</sequence>
<proteinExistence type="predicted"/>
<comment type="caution">
    <text evidence="1">The sequence shown here is derived from an EMBL/GenBank/DDBJ whole genome shotgun (WGS) entry which is preliminary data.</text>
</comment>
<feature type="non-terminal residue" evidence="1">
    <location>
        <position position="1"/>
    </location>
</feature>
<organism evidence="1 2">
    <name type="scientific">Didymodactylos carnosus</name>
    <dbReference type="NCBI Taxonomy" id="1234261"/>
    <lineage>
        <taxon>Eukaryota</taxon>
        <taxon>Metazoa</taxon>
        <taxon>Spiralia</taxon>
        <taxon>Gnathifera</taxon>
        <taxon>Rotifera</taxon>
        <taxon>Eurotatoria</taxon>
        <taxon>Bdelloidea</taxon>
        <taxon>Philodinida</taxon>
        <taxon>Philodinidae</taxon>
        <taxon>Didymodactylos</taxon>
    </lineage>
</organism>
<dbReference type="AlphaFoldDB" id="A0A8S2X6I7"/>